<reference evidence="2 3" key="1">
    <citation type="submission" date="2020-05" db="EMBL/GenBank/DDBJ databases">
        <authorList>
            <person name="Mo P."/>
        </authorList>
    </citation>
    <scope>NUCLEOTIDE SEQUENCE [LARGE SCALE GENOMIC DNA]</scope>
    <source>
        <strain evidence="2 3">Gen01</strain>
    </source>
</reference>
<dbReference type="InterPro" id="IPR037523">
    <property type="entry name" value="VOC_core"/>
</dbReference>
<sequence>MTTTVPTVWPTFVCRDPHAQLRFLVDAFGFTERAVHTDEGVVEHAELVWDGPDGAPAGGVMFGQHRPDDPCGQPPGGASVHVVVTAPDDLYDRAVAAGAVVLRPIENTDYGSRQFVVRDPEGNVWSFGTWYE</sequence>
<protein>
    <submittedName>
        <fullName evidence="2">Glyoxalase</fullName>
    </submittedName>
</protein>
<dbReference type="PANTHER" id="PTHR34109">
    <property type="entry name" value="BNAUNNG04460D PROTEIN-RELATED"/>
    <property type="match status" value="1"/>
</dbReference>
<dbReference type="InterPro" id="IPR004360">
    <property type="entry name" value="Glyas_Fos-R_dOase_dom"/>
</dbReference>
<evidence type="ECO:0000313" key="2">
    <source>
        <dbReference type="EMBL" id="QJY47314.1"/>
    </source>
</evidence>
<organism evidence="2 3">
    <name type="scientific">Pseudonocardia broussonetiae</name>
    <dbReference type="NCBI Taxonomy" id="2736640"/>
    <lineage>
        <taxon>Bacteria</taxon>
        <taxon>Bacillati</taxon>
        <taxon>Actinomycetota</taxon>
        <taxon>Actinomycetes</taxon>
        <taxon>Pseudonocardiales</taxon>
        <taxon>Pseudonocardiaceae</taxon>
        <taxon>Pseudonocardia</taxon>
    </lineage>
</organism>
<proteinExistence type="predicted"/>
<dbReference type="RefSeq" id="WP_172159783.1">
    <property type="nucleotide sequence ID" value="NZ_CP053564.1"/>
</dbReference>
<gene>
    <name evidence="2" type="ORF">HOP40_17110</name>
</gene>
<dbReference type="KEGG" id="pbro:HOP40_17110"/>
<dbReference type="AlphaFoldDB" id="A0A6M6JH16"/>
<dbReference type="Proteomes" id="UP000505377">
    <property type="component" value="Chromosome"/>
</dbReference>
<dbReference type="Pfam" id="PF00903">
    <property type="entry name" value="Glyoxalase"/>
    <property type="match status" value="1"/>
</dbReference>
<accession>A0A6M6JH16</accession>
<dbReference type="PROSITE" id="PS51819">
    <property type="entry name" value="VOC"/>
    <property type="match status" value="1"/>
</dbReference>
<name>A0A6M6JH16_9PSEU</name>
<dbReference type="Gene3D" id="3.30.720.110">
    <property type="match status" value="1"/>
</dbReference>
<evidence type="ECO:0000313" key="3">
    <source>
        <dbReference type="Proteomes" id="UP000505377"/>
    </source>
</evidence>
<dbReference type="Gene3D" id="3.30.720.120">
    <property type="match status" value="1"/>
</dbReference>
<dbReference type="PANTHER" id="PTHR34109:SF1">
    <property type="entry name" value="VOC DOMAIN-CONTAINING PROTEIN"/>
    <property type="match status" value="1"/>
</dbReference>
<dbReference type="SUPFAM" id="SSF54593">
    <property type="entry name" value="Glyoxalase/Bleomycin resistance protein/Dihydroxybiphenyl dioxygenase"/>
    <property type="match status" value="1"/>
</dbReference>
<evidence type="ECO:0000259" key="1">
    <source>
        <dbReference type="PROSITE" id="PS51819"/>
    </source>
</evidence>
<keyword evidence="3" id="KW-1185">Reference proteome</keyword>
<dbReference type="EMBL" id="CP053564">
    <property type="protein sequence ID" value="QJY47314.1"/>
    <property type="molecule type" value="Genomic_DNA"/>
</dbReference>
<feature type="domain" description="VOC" evidence="1">
    <location>
        <begin position="6"/>
        <end position="130"/>
    </location>
</feature>
<dbReference type="InterPro" id="IPR029068">
    <property type="entry name" value="Glyas_Bleomycin-R_OHBP_Dase"/>
</dbReference>